<dbReference type="Pfam" id="PF02620">
    <property type="entry name" value="YceD"/>
    <property type="match status" value="1"/>
</dbReference>
<organism evidence="7 8">
    <name type="scientific">Thiomicrorhabdus lithotrophica</name>
    <dbReference type="NCBI Taxonomy" id="2949997"/>
    <lineage>
        <taxon>Bacteria</taxon>
        <taxon>Pseudomonadati</taxon>
        <taxon>Pseudomonadota</taxon>
        <taxon>Gammaproteobacteria</taxon>
        <taxon>Thiotrichales</taxon>
        <taxon>Piscirickettsiaceae</taxon>
        <taxon>Thiomicrorhabdus</taxon>
    </lineage>
</organism>
<name>A0ABY8CG59_9GAMM</name>
<dbReference type="PANTHER" id="PTHR38099:SF1">
    <property type="entry name" value="LARGE RIBOSOMAL RNA SUBUNIT ACCUMULATION PROTEIN YCED"/>
    <property type="match status" value="1"/>
</dbReference>
<reference evidence="7 8" key="1">
    <citation type="submission" date="2022-06" db="EMBL/GenBank/DDBJ databases">
        <title>Thiomicrohabdus sp. nov, an obligately chemolithoautotrophic, sulfur-oxidizing bacterium isolated from beach of Guanyin Mountain. Amoy.</title>
        <authorList>
            <person name="Zhu H."/>
        </authorList>
    </citation>
    <scope>NUCLEOTIDE SEQUENCE [LARGE SCALE GENOMIC DNA]</scope>
    <source>
        <strain evidence="7 8">XGS-01</strain>
    </source>
</reference>
<proteinExistence type="inferred from homology"/>
<evidence type="ECO:0000256" key="4">
    <source>
        <dbReference type="ARBA" id="ARBA00022517"/>
    </source>
</evidence>
<comment type="function">
    <text evidence="1">Plays a role in synthesis, processing and/or stability of 23S rRNA.</text>
</comment>
<keyword evidence="8" id="KW-1185">Reference proteome</keyword>
<sequence>MFNKLPDFIDPIYSVNHNKRFNGRVNQSRLKRVVEVVNEADREVDVQIEFFYDKALRFPAFTMKIETSLNLQCQRSLKAFDLPVAAEIKGVFTETLALTQDLPTDVEVYELDGEEKISLFELVEEELLLCVPLAPVDNNSSAPEFDGASKNTNVENQQGQVEKDEPQKPNPFAVLQGLKK</sequence>
<dbReference type="EMBL" id="CP102381">
    <property type="protein sequence ID" value="WEJ63433.1"/>
    <property type="molecule type" value="Genomic_DNA"/>
</dbReference>
<evidence type="ECO:0000256" key="2">
    <source>
        <dbReference type="ARBA" id="ARBA00010740"/>
    </source>
</evidence>
<dbReference type="InterPro" id="IPR039255">
    <property type="entry name" value="YceD_bac"/>
</dbReference>
<dbReference type="RefSeq" id="WP_275595689.1">
    <property type="nucleotide sequence ID" value="NZ_CP102381.1"/>
</dbReference>
<evidence type="ECO:0000313" key="8">
    <source>
        <dbReference type="Proteomes" id="UP001222275"/>
    </source>
</evidence>
<keyword evidence="4" id="KW-0690">Ribosome biogenesis</keyword>
<evidence type="ECO:0000256" key="3">
    <source>
        <dbReference type="ARBA" id="ARBA00015716"/>
    </source>
</evidence>
<evidence type="ECO:0000256" key="6">
    <source>
        <dbReference type="SAM" id="MobiDB-lite"/>
    </source>
</evidence>
<dbReference type="Proteomes" id="UP001222275">
    <property type="component" value="Chromosome"/>
</dbReference>
<evidence type="ECO:0000313" key="7">
    <source>
        <dbReference type="EMBL" id="WEJ63433.1"/>
    </source>
</evidence>
<evidence type="ECO:0000256" key="5">
    <source>
        <dbReference type="ARBA" id="ARBA00031841"/>
    </source>
</evidence>
<comment type="similarity">
    <text evidence="2">Belongs to the DUF177 domain family.</text>
</comment>
<feature type="region of interest" description="Disordered" evidence="6">
    <location>
        <begin position="140"/>
        <end position="180"/>
    </location>
</feature>
<gene>
    <name evidence="7" type="ORF">NR989_04045</name>
</gene>
<evidence type="ECO:0000256" key="1">
    <source>
        <dbReference type="ARBA" id="ARBA00002868"/>
    </source>
</evidence>
<feature type="compositionally biased region" description="Polar residues" evidence="6">
    <location>
        <begin position="149"/>
        <end position="160"/>
    </location>
</feature>
<dbReference type="InterPro" id="IPR003772">
    <property type="entry name" value="YceD"/>
</dbReference>
<dbReference type="PANTHER" id="PTHR38099">
    <property type="entry name" value="LARGE RIBOSOMAL RNA SUBUNIT ACCUMULATION PROTEIN YCED"/>
    <property type="match status" value="1"/>
</dbReference>
<accession>A0ABY8CG59</accession>
<protein>
    <recommendedName>
        <fullName evidence="3">Large ribosomal RNA subunit accumulation protein YceD</fullName>
    </recommendedName>
    <alternativeName>
        <fullName evidence="5">23S rRNA accumulation protein YceD</fullName>
    </alternativeName>
</protein>